<reference evidence="2 3" key="1">
    <citation type="submission" date="2022-12" db="EMBL/GenBank/DDBJ databases">
        <title>Genomic features and morphological characterization of a novel Knufia sp. strain isolated from spacecraft assembly facility.</title>
        <authorList>
            <person name="Teixeira M."/>
            <person name="Chander A.M."/>
            <person name="Stajich J.E."/>
            <person name="Venkateswaran K."/>
        </authorList>
    </citation>
    <scope>NUCLEOTIDE SEQUENCE [LARGE SCALE GENOMIC DNA]</scope>
    <source>
        <strain evidence="2 3">FJI-L2-BK-P2</strain>
    </source>
</reference>
<evidence type="ECO:0000313" key="3">
    <source>
        <dbReference type="Proteomes" id="UP001316803"/>
    </source>
</evidence>
<evidence type="ECO:0008006" key="4">
    <source>
        <dbReference type="Google" id="ProtNLM"/>
    </source>
</evidence>
<dbReference type="EMBL" id="JAKLMC020000008">
    <property type="protein sequence ID" value="KAK5954503.1"/>
    <property type="molecule type" value="Genomic_DNA"/>
</dbReference>
<name>A0AAN8EM81_9EURO</name>
<organism evidence="2 3">
    <name type="scientific">Knufia fluminis</name>
    <dbReference type="NCBI Taxonomy" id="191047"/>
    <lineage>
        <taxon>Eukaryota</taxon>
        <taxon>Fungi</taxon>
        <taxon>Dikarya</taxon>
        <taxon>Ascomycota</taxon>
        <taxon>Pezizomycotina</taxon>
        <taxon>Eurotiomycetes</taxon>
        <taxon>Chaetothyriomycetidae</taxon>
        <taxon>Chaetothyriales</taxon>
        <taxon>Trichomeriaceae</taxon>
        <taxon>Knufia</taxon>
    </lineage>
</organism>
<gene>
    <name evidence="2" type="ORF">OHC33_004225</name>
</gene>
<sequence>MVSAHKETTGTSTAAASSAPTMPERHLKEDADLSALAKLTDLPAELRCKIVENIDDLPTLTIFSSISRDLRALIENDTMCQTKMRQFFLNFERDTPRSREIDPETNTWRFLEGLSESFMPCYYCNTFKPIGNFFIAQSTGSYNLKGCKSGRRFCIDCVIHGRAIDRVNELALEGPTGSTIRFYAGVTPMMPWKDKWVQYMPRPMRGLRLGVCRVCKKTSWCREDDAPTQVQKELELCHACYRAKEVGKSGRPCPEHETVAWVVTSKDLEPACDGPGSCWCGCEPNGPGYQFSHVTVVA</sequence>
<comment type="caution">
    <text evidence="2">The sequence shown here is derived from an EMBL/GenBank/DDBJ whole genome shotgun (WGS) entry which is preliminary data.</text>
</comment>
<feature type="region of interest" description="Disordered" evidence="1">
    <location>
        <begin position="1"/>
        <end position="24"/>
    </location>
</feature>
<evidence type="ECO:0000313" key="2">
    <source>
        <dbReference type="EMBL" id="KAK5954503.1"/>
    </source>
</evidence>
<keyword evidence="3" id="KW-1185">Reference proteome</keyword>
<protein>
    <recommendedName>
        <fullName evidence="4">F-box domain-containing protein</fullName>
    </recommendedName>
</protein>
<accession>A0AAN8EM81</accession>
<feature type="compositionally biased region" description="Low complexity" evidence="1">
    <location>
        <begin position="9"/>
        <end position="19"/>
    </location>
</feature>
<evidence type="ECO:0000256" key="1">
    <source>
        <dbReference type="SAM" id="MobiDB-lite"/>
    </source>
</evidence>
<dbReference type="AlphaFoldDB" id="A0AAN8EM81"/>
<proteinExistence type="predicted"/>
<dbReference type="Proteomes" id="UP001316803">
    <property type="component" value="Unassembled WGS sequence"/>
</dbReference>